<protein>
    <recommendedName>
        <fullName evidence="3">SpoVT-AbrB domain-containing protein</fullName>
    </recommendedName>
</protein>
<organism evidence="1 2">
    <name type="scientific">Candidatus Amesbacteria bacterium RIFCSPLOWO2_01_FULL_48_25</name>
    <dbReference type="NCBI Taxonomy" id="1797259"/>
    <lineage>
        <taxon>Bacteria</taxon>
        <taxon>Candidatus Amesiibacteriota</taxon>
    </lineage>
</organism>
<accession>A0A1F4ZDC6</accession>
<reference evidence="1 2" key="1">
    <citation type="journal article" date="2016" name="Nat. Commun.">
        <title>Thousands of microbial genomes shed light on interconnected biogeochemical processes in an aquifer system.</title>
        <authorList>
            <person name="Anantharaman K."/>
            <person name="Brown C.T."/>
            <person name="Hug L.A."/>
            <person name="Sharon I."/>
            <person name="Castelle C.J."/>
            <person name="Probst A.J."/>
            <person name="Thomas B.C."/>
            <person name="Singh A."/>
            <person name="Wilkins M.J."/>
            <person name="Karaoz U."/>
            <person name="Brodie E.L."/>
            <person name="Williams K.H."/>
            <person name="Hubbard S.S."/>
            <person name="Banfield J.F."/>
        </authorList>
    </citation>
    <scope>NUCLEOTIDE SEQUENCE [LARGE SCALE GENOMIC DNA]</scope>
</reference>
<name>A0A1F4ZDC6_9BACT</name>
<comment type="caution">
    <text evidence="1">The sequence shown here is derived from an EMBL/GenBank/DDBJ whole genome shotgun (WGS) entry which is preliminary data.</text>
</comment>
<evidence type="ECO:0000313" key="2">
    <source>
        <dbReference type="Proteomes" id="UP000177080"/>
    </source>
</evidence>
<evidence type="ECO:0008006" key="3">
    <source>
        <dbReference type="Google" id="ProtNLM"/>
    </source>
</evidence>
<dbReference type="STRING" id="1797259.A2989_03535"/>
<gene>
    <name evidence="1" type="ORF">A2989_03535</name>
</gene>
<dbReference type="Proteomes" id="UP000177080">
    <property type="component" value="Unassembled WGS sequence"/>
</dbReference>
<sequence>MDDVIVMLQPRGQITVPRRFRVKYGFGQGPVRVRDVGGGVMIEPVTILKYRVRRYSDQEVDEFLKLDEKESRELKNAGII</sequence>
<evidence type="ECO:0000313" key="1">
    <source>
        <dbReference type="EMBL" id="OGD03727.1"/>
    </source>
</evidence>
<dbReference type="EMBL" id="MEXN01000005">
    <property type="protein sequence ID" value="OGD03727.1"/>
    <property type="molecule type" value="Genomic_DNA"/>
</dbReference>
<proteinExistence type="predicted"/>
<dbReference type="AlphaFoldDB" id="A0A1F4ZDC6"/>